<proteinExistence type="predicted"/>
<keyword evidence="1" id="KW-0812">Transmembrane</keyword>
<feature type="transmembrane region" description="Helical" evidence="1">
    <location>
        <begin position="49"/>
        <end position="70"/>
    </location>
</feature>
<organism evidence="2 3">
    <name type="scientific">Novosphingobium olei</name>
    <dbReference type="NCBI Taxonomy" id="2728851"/>
    <lineage>
        <taxon>Bacteria</taxon>
        <taxon>Pseudomonadati</taxon>
        <taxon>Pseudomonadota</taxon>
        <taxon>Alphaproteobacteria</taxon>
        <taxon>Sphingomonadales</taxon>
        <taxon>Sphingomonadaceae</taxon>
        <taxon>Novosphingobium</taxon>
    </lineage>
</organism>
<sequence>MLPADLTPLHALAGVGAMLLAISIFAGWRDRRNLRREDLDRVSLINWRQIAAVTSIIAIVALSAAAHLWFTA</sequence>
<dbReference type="EMBL" id="JABBGM010000002">
    <property type="protein sequence ID" value="NML93308.1"/>
    <property type="molecule type" value="Genomic_DNA"/>
</dbReference>
<keyword evidence="3" id="KW-1185">Reference proteome</keyword>
<evidence type="ECO:0000256" key="1">
    <source>
        <dbReference type="SAM" id="Phobius"/>
    </source>
</evidence>
<keyword evidence="1" id="KW-1133">Transmembrane helix</keyword>
<dbReference type="AlphaFoldDB" id="A0A7Y0G9R1"/>
<gene>
    <name evidence="2" type="ORF">HHL27_06435</name>
</gene>
<keyword evidence="1" id="KW-0472">Membrane</keyword>
<comment type="caution">
    <text evidence="2">The sequence shown here is derived from an EMBL/GenBank/DDBJ whole genome shotgun (WGS) entry which is preliminary data.</text>
</comment>
<evidence type="ECO:0000313" key="3">
    <source>
        <dbReference type="Proteomes" id="UP000583556"/>
    </source>
</evidence>
<name>A0A7Y0G9R1_9SPHN</name>
<evidence type="ECO:0000313" key="2">
    <source>
        <dbReference type="EMBL" id="NML93308.1"/>
    </source>
</evidence>
<dbReference type="RefSeq" id="WP_169492545.1">
    <property type="nucleotide sequence ID" value="NZ_JABBGM010000002.1"/>
</dbReference>
<dbReference type="Proteomes" id="UP000583556">
    <property type="component" value="Unassembled WGS sequence"/>
</dbReference>
<accession>A0A7Y0G9R1</accession>
<protein>
    <submittedName>
        <fullName evidence="2">Uncharacterized protein</fullName>
    </submittedName>
</protein>
<feature type="transmembrane region" description="Helical" evidence="1">
    <location>
        <begin position="6"/>
        <end position="28"/>
    </location>
</feature>
<reference evidence="2 3" key="1">
    <citation type="submission" date="2020-04" db="EMBL/GenBank/DDBJ databases">
        <title>Novosphingobium sp. TW-4 isolated from soil.</title>
        <authorList>
            <person name="Dahal R.H."/>
            <person name="Chaudhary D.K."/>
        </authorList>
    </citation>
    <scope>NUCLEOTIDE SEQUENCE [LARGE SCALE GENOMIC DNA]</scope>
    <source>
        <strain evidence="2 3">TW-4</strain>
    </source>
</reference>